<dbReference type="EMBL" id="JAUCMV010000002">
    <property type="protein sequence ID" value="KAK0419189.1"/>
    <property type="molecule type" value="Genomic_DNA"/>
</dbReference>
<name>A0AA39I9G7_9BILA</name>
<dbReference type="Proteomes" id="UP001175271">
    <property type="component" value="Unassembled WGS sequence"/>
</dbReference>
<evidence type="ECO:0000313" key="3">
    <source>
        <dbReference type="EMBL" id="KAK0419189.1"/>
    </source>
</evidence>
<feature type="transmembrane region" description="Helical" evidence="2">
    <location>
        <begin position="136"/>
        <end position="158"/>
    </location>
</feature>
<sequence length="178" mass="20646">MCTHERKLVPIREDKEVSDFDAETEFEDEYFSEEEEEYSTPQDSPEPVFVGLATKDRRTPGENLAIVLLMILNFPLELIIFVTELLLGFLPPSMQNDFRVIVRQVVLLVPDLTYIAQTAVNYFCLFACASLKIASFFAFGWVCWVLCFVNFILEMIAVELLYVDRWNHGVKDEEEKVE</sequence>
<organism evidence="3 4">
    <name type="scientific">Steinernema hermaphroditum</name>
    <dbReference type="NCBI Taxonomy" id="289476"/>
    <lineage>
        <taxon>Eukaryota</taxon>
        <taxon>Metazoa</taxon>
        <taxon>Ecdysozoa</taxon>
        <taxon>Nematoda</taxon>
        <taxon>Chromadorea</taxon>
        <taxon>Rhabditida</taxon>
        <taxon>Tylenchina</taxon>
        <taxon>Panagrolaimomorpha</taxon>
        <taxon>Strongyloidoidea</taxon>
        <taxon>Steinernematidae</taxon>
        <taxon>Steinernema</taxon>
    </lineage>
</organism>
<evidence type="ECO:0000256" key="1">
    <source>
        <dbReference type="SAM" id="MobiDB-lite"/>
    </source>
</evidence>
<keyword evidence="2" id="KW-0812">Transmembrane</keyword>
<protein>
    <submittedName>
        <fullName evidence="3">Uncharacterized protein</fullName>
    </submittedName>
</protein>
<feature type="transmembrane region" description="Helical" evidence="2">
    <location>
        <begin position="101"/>
        <end position="124"/>
    </location>
</feature>
<feature type="compositionally biased region" description="Acidic residues" evidence="1">
    <location>
        <begin position="19"/>
        <end position="38"/>
    </location>
</feature>
<evidence type="ECO:0000256" key="2">
    <source>
        <dbReference type="SAM" id="Phobius"/>
    </source>
</evidence>
<accession>A0AA39I9G7</accession>
<keyword evidence="4" id="KW-1185">Reference proteome</keyword>
<feature type="region of interest" description="Disordered" evidence="1">
    <location>
        <begin position="15"/>
        <end position="44"/>
    </location>
</feature>
<gene>
    <name evidence="3" type="ORF">QR680_014002</name>
</gene>
<proteinExistence type="predicted"/>
<dbReference type="AlphaFoldDB" id="A0AA39I9G7"/>
<keyword evidence="2" id="KW-1133">Transmembrane helix</keyword>
<evidence type="ECO:0000313" key="4">
    <source>
        <dbReference type="Proteomes" id="UP001175271"/>
    </source>
</evidence>
<reference evidence="3" key="1">
    <citation type="submission" date="2023-06" db="EMBL/GenBank/DDBJ databases">
        <title>Genomic analysis of the entomopathogenic nematode Steinernema hermaphroditum.</title>
        <authorList>
            <person name="Schwarz E.M."/>
            <person name="Heppert J.K."/>
            <person name="Baniya A."/>
            <person name="Schwartz H.T."/>
            <person name="Tan C.-H."/>
            <person name="Antoshechkin I."/>
            <person name="Sternberg P.W."/>
            <person name="Goodrich-Blair H."/>
            <person name="Dillman A.R."/>
        </authorList>
    </citation>
    <scope>NUCLEOTIDE SEQUENCE</scope>
    <source>
        <strain evidence="3">PS9179</strain>
        <tissue evidence="3">Whole animal</tissue>
    </source>
</reference>
<keyword evidence="2" id="KW-0472">Membrane</keyword>
<comment type="caution">
    <text evidence="3">The sequence shown here is derived from an EMBL/GenBank/DDBJ whole genome shotgun (WGS) entry which is preliminary data.</text>
</comment>
<feature type="transmembrane region" description="Helical" evidence="2">
    <location>
        <begin position="64"/>
        <end position="89"/>
    </location>
</feature>